<dbReference type="GO" id="GO:0004842">
    <property type="term" value="F:ubiquitin-protein transferase activity"/>
    <property type="evidence" value="ECO:0007669"/>
    <property type="project" value="TreeGrafter"/>
</dbReference>
<dbReference type="PROSITE" id="PS50089">
    <property type="entry name" value="ZF_RING_2"/>
    <property type="match status" value="1"/>
</dbReference>
<proteinExistence type="predicted"/>
<dbReference type="InterPro" id="IPR001841">
    <property type="entry name" value="Znf_RING"/>
</dbReference>
<protein>
    <submittedName>
        <fullName evidence="1">Uncharacterized protein</fullName>
    </submittedName>
</protein>
<evidence type="ECO:0000313" key="1">
    <source>
        <dbReference type="EMBL" id="EKC30700.1"/>
    </source>
</evidence>
<dbReference type="InterPro" id="IPR043400">
    <property type="entry name" value="RING-HC_RNF141"/>
</dbReference>
<dbReference type="GO" id="GO:0051865">
    <property type="term" value="P:protein autoubiquitination"/>
    <property type="evidence" value="ECO:0007669"/>
    <property type="project" value="TreeGrafter"/>
</dbReference>
<dbReference type="CDD" id="cd16545">
    <property type="entry name" value="RING-HC_RNF141"/>
    <property type="match status" value="1"/>
</dbReference>
<dbReference type="Pfam" id="PF13920">
    <property type="entry name" value="zf-C3HC4_3"/>
    <property type="match status" value="1"/>
</dbReference>
<reference evidence="1" key="1">
    <citation type="journal article" date="2012" name="Nature">
        <title>The oyster genome reveals stress adaptation and complexity of shell formation.</title>
        <authorList>
            <person name="Zhang G."/>
            <person name="Fang X."/>
            <person name="Guo X."/>
            <person name="Li L."/>
            <person name="Luo R."/>
            <person name="Xu F."/>
            <person name="Yang P."/>
            <person name="Zhang L."/>
            <person name="Wang X."/>
            <person name="Qi H."/>
            <person name="Xiong Z."/>
            <person name="Que H."/>
            <person name="Xie Y."/>
            <person name="Holland P.W."/>
            <person name="Paps J."/>
            <person name="Zhu Y."/>
            <person name="Wu F."/>
            <person name="Chen Y."/>
            <person name="Wang J."/>
            <person name="Peng C."/>
            <person name="Meng J."/>
            <person name="Yang L."/>
            <person name="Liu J."/>
            <person name="Wen B."/>
            <person name="Zhang N."/>
            <person name="Huang Z."/>
            <person name="Zhu Q."/>
            <person name="Feng Y."/>
            <person name="Mount A."/>
            <person name="Hedgecock D."/>
            <person name="Xu Z."/>
            <person name="Liu Y."/>
            <person name="Domazet-Loso T."/>
            <person name="Du Y."/>
            <person name="Sun X."/>
            <person name="Zhang S."/>
            <person name="Liu B."/>
            <person name="Cheng P."/>
            <person name="Jiang X."/>
            <person name="Li J."/>
            <person name="Fan D."/>
            <person name="Wang W."/>
            <person name="Fu W."/>
            <person name="Wang T."/>
            <person name="Wang B."/>
            <person name="Zhang J."/>
            <person name="Peng Z."/>
            <person name="Li Y."/>
            <person name="Li N."/>
            <person name="Wang J."/>
            <person name="Chen M."/>
            <person name="He Y."/>
            <person name="Tan F."/>
            <person name="Song X."/>
            <person name="Zheng Q."/>
            <person name="Huang R."/>
            <person name="Yang H."/>
            <person name="Du X."/>
            <person name="Chen L."/>
            <person name="Yang M."/>
            <person name="Gaffney P.M."/>
            <person name="Wang S."/>
            <person name="Luo L."/>
            <person name="She Z."/>
            <person name="Ming Y."/>
            <person name="Huang W."/>
            <person name="Zhang S."/>
            <person name="Huang B."/>
            <person name="Zhang Y."/>
            <person name="Qu T."/>
            <person name="Ni P."/>
            <person name="Miao G."/>
            <person name="Wang J."/>
            <person name="Wang Q."/>
            <person name="Steinberg C.E."/>
            <person name="Wang H."/>
            <person name="Li N."/>
            <person name="Qian L."/>
            <person name="Zhang G."/>
            <person name="Li Y."/>
            <person name="Yang H."/>
            <person name="Liu X."/>
            <person name="Wang J."/>
            <person name="Yin Y."/>
            <person name="Wang J."/>
        </authorList>
    </citation>
    <scope>NUCLEOTIDE SEQUENCE [LARGE SCALE GENOMIC DNA]</scope>
    <source>
        <strain evidence="1">05x7-T-G4-1.051#20</strain>
    </source>
</reference>
<dbReference type="InterPro" id="IPR013083">
    <property type="entry name" value="Znf_RING/FYVE/PHD"/>
</dbReference>
<dbReference type="PROSITE" id="PS00518">
    <property type="entry name" value="ZF_RING_1"/>
    <property type="match status" value="1"/>
</dbReference>
<gene>
    <name evidence="1" type="ORF">CGI_10017471</name>
</gene>
<dbReference type="Gene3D" id="3.30.40.10">
    <property type="entry name" value="Zinc/RING finger domain, C3HC4 (zinc finger)"/>
    <property type="match status" value="1"/>
</dbReference>
<dbReference type="InParanoid" id="K1QPD5"/>
<dbReference type="FunCoup" id="K1QPD5">
    <property type="interactions" value="16"/>
</dbReference>
<dbReference type="PANTHER" id="PTHR12109">
    <property type="entry name" value="RING FINGER PROTEIN 141-RELATED"/>
    <property type="match status" value="1"/>
</dbReference>
<dbReference type="AlphaFoldDB" id="K1QPD5"/>
<organism evidence="1">
    <name type="scientific">Magallana gigas</name>
    <name type="common">Pacific oyster</name>
    <name type="synonym">Crassostrea gigas</name>
    <dbReference type="NCBI Taxonomy" id="29159"/>
    <lineage>
        <taxon>Eukaryota</taxon>
        <taxon>Metazoa</taxon>
        <taxon>Spiralia</taxon>
        <taxon>Lophotrochozoa</taxon>
        <taxon>Mollusca</taxon>
        <taxon>Bivalvia</taxon>
        <taxon>Autobranchia</taxon>
        <taxon>Pteriomorphia</taxon>
        <taxon>Ostreida</taxon>
        <taxon>Ostreoidea</taxon>
        <taxon>Ostreidae</taxon>
        <taxon>Magallana</taxon>
    </lineage>
</organism>
<dbReference type="PANTHER" id="PTHR12109:SF3">
    <property type="entry name" value="RING FINGER PROTEIN 141"/>
    <property type="match status" value="1"/>
</dbReference>
<accession>K1QPD5</accession>
<dbReference type="InterPro" id="IPR047126">
    <property type="entry name" value="RNF141-like"/>
</dbReference>
<dbReference type="HOGENOM" id="CLU_080007_0_0_1"/>
<sequence length="275" mass="31471">MCVVLYNTTAWLIHIGHWDTGANCRRMGQGSSIPNPEQTFGIVHSKLKSHLTILKCLANLSYPDFLRSVQELNSLTSSFCDRKGKQLLFSVENGTHSTIFWRTSVRIICEKVNTTINRVESRRRLNLKQYIVLYREISDQVANLNAMEEEKGHLSSLPSNICASVIFDGQVFEILMNLFSSSSLVRKMVGQQYDENECCICMERRSEIILPCTHQFCEGCIDTWNVTNKTCPICRERVESTDETWVITEKPDNLEYETEVKGYLVSLGDNPDHKT</sequence>
<dbReference type="InterPro" id="IPR017907">
    <property type="entry name" value="Znf_RING_CS"/>
</dbReference>
<name>K1QPD5_MAGGI</name>
<dbReference type="SUPFAM" id="SSF57850">
    <property type="entry name" value="RING/U-box"/>
    <property type="match status" value="1"/>
</dbReference>
<dbReference type="SMART" id="SM00184">
    <property type="entry name" value="RING"/>
    <property type="match status" value="1"/>
</dbReference>
<dbReference type="EMBL" id="JH818449">
    <property type="protein sequence ID" value="EKC30700.1"/>
    <property type="molecule type" value="Genomic_DNA"/>
</dbReference>